<dbReference type="Gene3D" id="3.40.50.1000">
    <property type="entry name" value="HAD superfamily/HAD-like"/>
    <property type="match status" value="1"/>
</dbReference>
<dbReference type="Gene3D" id="1.20.1440.100">
    <property type="entry name" value="SG protein - dephosphorylation function"/>
    <property type="match status" value="1"/>
</dbReference>
<dbReference type="Pfam" id="PF12710">
    <property type="entry name" value="HAD"/>
    <property type="match status" value="1"/>
</dbReference>
<dbReference type="PROSITE" id="PS01228">
    <property type="entry name" value="COF_1"/>
    <property type="match status" value="1"/>
</dbReference>
<dbReference type="InterPro" id="IPR023214">
    <property type="entry name" value="HAD_sf"/>
</dbReference>
<dbReference type="InterPro" id="IPR036412">
    <property type="entry name" value="HAD-like_sf"/>
</dbReference>
<evidence type="ECO:0000313" key="1">
    <source>
        <dbReference type="EMBL" id="EOQ62834.1"/>
    </source>
</evidence>
<reference evidence="1 2" key="1">
    <citation type="submission" date="2013-02" db="EMBL/GenBank/DDBJ databases">
        <title>The Genome Sequence of Acinetobacter sp. ANC 3811.</title>
        <authorList>
            <consortium name="The Broad Institute Genome Sequencing Platform"/>
            <consortium name="The Broad Institute Genome Sequencing Center for Infectious Disease"/>
            <person name="Cerqueira G."/>
            <person name="Feldgarden M."/>
            <person name="Courvalin P."/>
            <person name="Perichon B."/>
            <person name="Grillot-Courvalin C."/>
            <person name="Clermont D."/>
            <person name="Rocha E."/>
            <person name="Yoon E.-J."/>
            <person name="Nemec A."/>
            <person name="Walker B."/>
            <person name="Young S.K."/>
            <person name="Zeng Q."/>
            <person name="Gargeya S."/>
            <person name="Fitzgerald M."/>
            <person name="Haas B."/>
            <person name="Abouelleil A."/>
            <person name="Alvarado L."/>
            <person name="Arachchi H.M."/>
            <person name="Berlin A.M."/>
            <person name="Chapman S.B."/>
            <person name="Dewar J."/>
            <person name="Goldberg J."/>
            <person name="Griggs A."/>
            <person name="Gujja S."/>
            <person name="Hansen M."/>
            <person name="Howarth C."/>
            <person name="Imamovic A."/>
            <person name="Larimer J."/>
            <person name="McCowan C."/>
            <person name="Murphy C."/>
            <person name="Neiman D."/>
            <person name="Pearson M."/>
            <person name="Priest M."/>
            <person name="Roberts A."/>
            <person name="Saif S."/>
            <person name="Shea T."/>
            <person name="Sisk P."/>
            <person name="Sykes S."/>
            <person name="Wortman J."/>
            <person name="Nusbaum C."/>
            <person name="Birren B."/>
        </authorList>
    </citation>
    <scope>NUCLEOTIDE SEQUENCE [LARGE SCALE GENOMIC DNA]</scope>
    <source>
        <strain evidence="1 2">ANC 3811</strain>
    </source>
</reference>
<evidence type="ECO:0008006" key="3">
    <source>
        <dbReference type="Google" id="ProtNLM"/>
    </source>
</evidence>
<comment type="caution">
    <text evidence="1">The sequence shown here is derived from an EMBL/GenBank/DDBJ whole genome shotgun (WGS) entry which is preliminary data.</text>
</comment>
<dbReference type="EMBL" id="APQJ01000008">
    <property type="protein sequence ID" value="EOQ62834.1"/>
    <property type="molecule type" value="Genomic_DNA"/>
</dbReference>
<dbReference type="RefSeq" id="WP_016138742.1">
    <property type="nucleotide sequence ID" value="NZ_KB976986.1"/>
</dbReference>
<dbReference type="AlphaFoldDB" id="R8Y0X4"/>
<evidence type="ECO:0000313" key="2">
    <source>
        <dbReference type="Proteomes" id="UP000014041"/>
    </source>
</evidence>
<name>R8Y0X4_ACICA</name>
<sequence>MAEIVVFDMDGTLLSNDSTKQWIKEALKDNIFRLSGAILIMPLAIPLMKIKKYKSIGASLFLWLATVGLSDTELHESFIKFSEKIKAKSYDDLYWFMDGIQEMHKHIENGKKVIIVTAAPEILATVLVKSIGMNVNIIGTPLKKKIGGWIGGEHCRHKEKVRRLELQGIKGPWFATYSDDIEDDYPILINSKNPYLINSDSKKIDNKLTNVIKLKWI</sequence>
<dbReference type="PATRIC" id="fig|1217690.3.peg.1911"/>
<organism evidence="1 2">
    <name type="scientific">Acinetobacter calcoaceticus ANC 3811</name>
    <dbReference type="NCBI Taxonomy" id="1217690"/>
    <lineage>
        <taxon>Bacteria</taxon>
        <taxon>Pseudomonadati</taxon>
        <taxon>Pseudomonadota</taxon>
        <taxon>Gammaproteobacteria</taxon>
        <taxon>Moraxellales</taxon>
        <taxon>Moraxellaceae</taxon>
        <taxon>Acinetobacter</taxon>
        <taxon>Acinetobacter calcoaceticus/baumannii complex</taxon>
    </lineage>
</organism>
<proteinExistence type="predicted"/>
<dbReference type="SUPFAM" id="SSF56784">
    <property type="entry name" value="HAD-like"/>
    <property type="match status" value="1"/>
</dbReference>
<gene>
    <name evidence="1" type="ORF">F935_01925</name>
</gene>
<dbReference type="HOGENOM" id="CLU_101816_0_0_6"/>
<protein>
    <recommendedName>
        <fullName evidence="3">HAD hydrolase, family IB</fullName>
    </recommendedName>
</protein>
<accession>R8Y0X4</accession>
<dbReference type="Proteomes" id="UP000014041">
    <property type="component" value="Unassembled WGS sequence"/>
</dbReference>